<organism evidence="2 3">
    <name type="scientific">Streptomyces dysideae</name>
    <dbReference type="NCBI Taxonomy" id="909626"/>
    <lineage>
        <taxon>Bacteria</taxon>
        <taxon>Bacillati</taxon>
        <taxon>Actinomycetota</taxon>
        <taxon>Actinomycetes</taxon>
        <taxon>Kitasatosporales</taxon>
        <taxon>Streptomycetaceae</taxon>
        <taxon>Streptomyces</taxon>
    </lineage>
</organism>
<dbReference type="AlphaFoldDB" id="A0A101UQF7"/>
<evidence type="ECO:0000313" key="3">
    <source>
        <dbReference type="Proteomes" id="UP000053260"/>
    </source>
</evidence>
<evidence type="ECO:0000256" key="1">
    <source>
        <dbReference type="SAM" id="MobiDB-lite"/>
    </source>
</evidence>
<accession>A0A101UQF7</accession>
<keyword evidence="3" id="KW-1185">Reference proteome</keyword>
<sequence>MITAWSPSGARRSRSTAALWRVLGLGLFLFGLLYTHAVSPEATVSHLGTDRVSVSTVHVESVAEDLTDHSDGHGHQHAGEDCALGQPSQGPDMAAPCLSPLHPVSDENEPLRPVAVRHAAPRDLVAPPAHAAASAVLRV</sequence>
<gene>
    <name evidence="2" type="ORF">AQJ91_43860</name>
</gene>
<proteinExistence type="predicted"/>
<dbReference type="Proteomes" id="UP000053260">
    <property type="component" value="Unassembled WGS sequence"/>
</dbReference>
<dbReference type="RefSeq" id="WP_067034392.1">
    <property type="nucleotide sequence ID" value="NZ_KQ949124.1"/>
</dbReference>
<feature type="region of interest" description="Disordered" evidence="1">
    <location>
        <begin position="67"/>
        <end position="104"/>
    </location>
</feature>
<evidence type="ECO:0000313" key="2">
    <source>
        <dbReference type="EMBL" id="KUO14995.1"/>
    </source>
</evidence>
<protein>
    <submittedName>
        <fullName evidence="2">Uncharacterized protein</fullName>
    </submittedName>
</protein>
<comment type="caution">
    <text evidence="2">The sequence shown here is derived from an EMBL/GenBank/DDBJ whole genome shotgun (WGS) entry which is preliminary data.</text>
</comment>
<dbReference type="EMBL" id="LMXB01000126">
    <property type="protein sequence ID" value="KUO14995.1"/>
    <property type="molecule type" value="Genomic_DNA"/>
</dbReference>
<dbReference type="OrthoDB" id="4278276at2"/>
<name>A0A101UQF7_9ACTN</name>
<feature type="compositionally biased region" description="Basic and acidic residues" evidence="1">
    <location>
        <begin position="67"/>
        <end position="80"/>
    </location>
</feature>
<reference evidence="2 3" key="1">
    <citation type="submission" date="2015-10" db="EMBL/GenBank/DDBJ databases">
        <title>Draft genome sequence of Streptomyces sp. RV15, isolated from a marine sponge.</title>
        <authorList>
            <person name="Ruckert C."/>
            <person name="Abdelmohsen U.R."/>
            <person name="Winkler A."/>
            <person name="Hentschel U."/>
            <person name="Kalinowski J."/>
            <person name="Kampfer P."/>
            <person name="Glaeser S."/>
        </authorList>
    </citation>
    <scope>NUCLEOTIDE SEQUENCE [LARGE SCALE GENOMIC DNA]</scope>
    <source>
        <strain evidence="2 3">RV15</strain>
    </source>
</reference>
<dbReference type="STRING" id="909626.AQJ91_43860"/>